<dbReference type="Proteomes" id="UP001151516">
    <property type="component" value="Unassembled WGS sequence"/>
</dbReference>
<evidence type="ECO:0000313" key="3">
    <source>
        <dbReference type="EMBL" id="KAJ2684619.1"/>
    </source>
</evidence>
<reference evidence="3" key="1">
    <citation type="submission" date="2022-07" db="EMBL/GenBank/DDBJ databases">
        <title>Phylogenomic reconstructions and comparative analyses of Kickxellomycotina fungi.</title>
        <authorList>
            <person name="Reynolds N.K."/>
            <person name="Stajich J.E."/>
            <person name="Barry K."/>
            <person name="Grigoriev I.V."/>
            <person name="Crous P."/>
            <person name="Smith M.E."/>
        </authorList>
    </citation>
    <scope>NUCLEOTIDE SEQUENCE</scope>
    <source>
        <strain evidence="3">CBS 109367</strain>
    </source>
</reference>
<dbReference type="OrthoDB" id="5524987at2759"/>
<evidence type="ECO:0000256" key="1">
    <source>
        <dbReference type="SAM" id="MobiDB-lite"/>
    </source>
</evidence>
<keyword evidence="2" id="KW-1133">Transmembrane helix</keyword>
<comment type="caution">
    <text evidence="3">The sequence shown here is derived from an EMBL/GenBank/DDBJ whole genome shotgun (WGS) entry which is preliminary data.</text>
</comment>
<keyword evidence="2" id="KW-0812">Transmembrane</keyword>
<name>A0A9W8GB78_9FUNG</name>
<dbReference type="EMBL" id="JANBTX010000198">
    <property type="protein sequence ID" value="KAJ2684619.1"/>
    <property type="molecule type" value="Genomic_DNA"/>
</dbReference>
<feature type="transmembrane region" description="Helical" evidence="2">
    <location>
        <begin position="98"/>
        <end position="116"/>
    </location>
</feature>
<keyword evidence="2" id="KW-0472">Membrane</keyword>
<dbReference type="AlphaFoldDB" id="A0A9W8GB78"/>
<organism evidence="3 4">
    <name type="scientific">Coemansia spiralis</name>
    <dbReference type="NCBI Taxonomy" id="417178"/>
    <lineage>
        <taxon>Eukaryota</taxon>
        <taxon>Fungi</taxon>
        <taxon>Fungi incertae sedis</taxon>
        <taxon>Zoopagomycota</taxon>
        <taxon>Kickxellomycotina</taxon>
        <taxon>Kickxellomycetes</taxon>
        <taxon>Kickxellales</taxon>
        <taxon>Kickxellaceae</taxon>
        <taxon>Coemansia</taxon>
    </lineage>
</organism>
<evidence type="ECO:0000313" key="4">
    <source>
        <dbReference type="Proteomes" id="UP001151516"/>
    </source>
</evidence>
<accession>A0A9W8GB78</accession>
<protein>
    <submittedName>
        <fullName evidence="3">Uncharacterized protein</fullName>
    </submittedName>
</protein>
<keyword evidence="4" id="KW-1185">Reference proteome</keyword>
<gene>
    <name evidence="3" type="ORF">IWW39_004797</name>
</gene>
<sequence length="651" mass="71204">MLALLKRAADQATGSHLLSKTVAPGESVSELASQIGRQLKAQSITVVICDIMRHEQQSRFLAKSVEYSVISAIAMLGVRGAQIENTVLTPAMSVVPRSLALCATFVAVIIGFRFLLRHTMMGRLATPAPIPKPDNLWGPVVDLPKDCEAEVHRILSRAFPASPSDEALLEINNILYSGHSGRPRIPWKLRLALAWSRFARSCAIIEPMLLGTHEMHQCLASLWLRNLVRVFPHPSTSAKQTAAASEALAEFATFVRANFHITPLTLSRSDVSELSKFAVQETSTEAFADYLSLVTAGFLGLERGAEPKKEGHQPATQTRMELKRETTSKNKAGAIVLTYITCIHHLSRRPIHRDKLSLLLESLQTHQEMPVSASLYCAAFVSADQVLNDPAQAHRLADSFESRFIAHDPFVQHIVRTPPPQPVGWKLSATHVVPHPIVHCIAPYLAVLSREPTGDRLAELVNRWTRVGILSPLAAIQCLSTVVLAQTPAPSAESWALQACAYASDPHTDDITSIALSLDPLLQTALQVCESAEPPRAVRILAAYRTATNCRPKLKALPSADLNSQIVNTLATLSLNATSSEAKDLIRRARDTLGHMHCLSQTPSQSAIDRLRQAAAHSGVDITNTLRHWTSRGTKKHPENKDISAFAKTLF</sequence>
<proteinExistence type="predicted"/>
<feature type="region of interest" description="Disordered" evidence="1">
    <location>
        <begin position="305"/>
        <end position="325"/>
    </location>
</feature>
<evidence type="ECO:0000256" key="2">
    <source>
        <dbReference type="SAM" id="Phobius"/>
    </source>
</evidence>